<sequence length="83" mass="9165">MVDEPPKPPAVLGPGAKSDLEAEDESTFDLSASRACQPGSYSERSRLAMSCMAMMENSMPEDSVQLTHVNLQMRLIECKLKNY</sequence>
<name>A0A5B0NVS0_PUCGR</name>
<dbReference type="AlphaFoldDB" id="A0A5B0NVS0"/>
<reference evidence="2 3" key="1">
    <citation type="submission" date="2019-05" db="EMBL/GenBank/DDBJ databases">
        <title>Emergence of the Ug99 lineage of the wheat stem rust pathogen through somatic hybridization.</title>
        <authorList>
            <person name="Li F."/>
            <person name="Upadhyaya N.M."/>
            <person name="Sperschneider J."/>
            <person name="Matny O."/>
            <person name="Nguyen-Phuc H."/>
            <person name="Mago R."/>
            <person name="Raley C."/>
            <person name="Miller M.E."/>
            <person name="Silverstein K.A.T."/>
            <person name="Henningsen E."/>
            <person name="Hirsch C.D."/>
            <person name="Visser B."/>
            <person name="Pretorius Z.A."/>
            <person name="Steffenson B.J."/>
            <person name="Schwessinger B."/>
            <person name="Dodds P.N."/>
            <person name="Figueroa M."/>
        </authorList>
    </citation>
    <scope>NUCLEOTIDE SEQUENCE [LARGE SCALE GENOMIC DNA]</scope>
    <source>
        <strain evidence="2 3">Ug99</strain>
    </source>
</reference>
<gene>
    <name evidence="2" type="ORF">PGTUg99_009342</name>
</gene>
<protein>
    <submittedName>
        <fullName evidence="2">Uncharacterized protein</fullName>
    </submittedName>
</protein>
<accession>A0A5B0NVS0</accession>
<organism evidence="2 3">
    <name type="scientific">Puccinia graminis f. sp. tritici</name>
    <dbReference type="NCBI Taxonomy" id="56615"/>
    <lineage>
        <taxon>Eukaryota</taxon>
        <taxon>Fungi</taxon>
        <taxon>Dikarya</taxon>
        <taxon>Basidiomycota</taxon>
        <taxon>Pucciniomycotina</taxon>
        <taxon>Pucciniomycetes</taxon>
        <taxon>Pucciniales</taxon>
        <taxon>Pucciniaceae</taxon>
        <taxon>Puccinia</taxon>
    </lineage>
</organism>
<comment type="caution">
    <text evidence="2">The sequence shown here is derived from an EMBL/GenBank/DDBJ whole genome shotgun (WGS) entry which is preliminary data.</text>
</comment>
<evidence type="ECO:0000313" key="2">
    <source>
        <dbReference type="EMBL" id="KAA1093407.1"/>
    </source>
</evidence>
<feature type="region of interest" description="Disordered" evidence="1">
    <location>
        <begin position="1"/>
        <end position="39"/>
    </location>
</feature>
<proteinExistence type="predicted"/>
<dbReference type="EMBL" id="VDEP01000374">
    <property type="protein sequence ID" value="KAA1093407.1"/>
    <property type="molecule type" value="Genomic_DNA"/>
</dbReference>
<evidence type="ECO:0000313" key="3">
    <source>
        <dbReference type="Proteomes" id="UP000325313"/>
    </source>
</evidence>
<evidence type="ECO:0000256" key="1">
    <source>
        <dbReference type="SAM" id="MobiDB-lite"/>
    </source>
</evidence>
<dbReference type="Proteomes" id="UP000325313">
    <property type="component" value="Unassembled WGS sequence"/>
</dbReference>